<sequence length="70" mass="7996">MNNIWESSATSRSGSSIFSRSLFYSTEQIPHEPPSSIWRKFRSFSIPASGRPLRSAGKQDLWKRTPQQPV</sequence>
<accession>A0A9D4H293</accession>
<gene>
    <name evidence="2" type="ORF">DPMN_127597</name>
</gene>
<proteinExistence type="predicted"/>
<name>A0A9D4H293_DREPO</name>
<evidence type="ECO:0000313" key="2">
    <source>
        <dbReference type="EMBL" id="KAH3825716.1"/>
    </source>
</evidence>
<evidence type="ECO:0000256" key="1">
    <source>
        <dbReference type="SAM" id="MobiDB-lite"/>
    </source>
</evidence>
<comment type="caution">
    <text evidence="2">The sequence shown here is derived from an EMBL/GenBank/DDBJ whole genome shotgun (WGS) entry which is preliminary data.</text>
</comment>
<reference evidence="2" key="1">
    <citation type="journal article" date="2019" name="bioRxiv">
        <title>The Genome of the Zebra Mussel, Dreissena polymorpha: A Resource for Invasive Species Research.</title>
        <authorList>
            <person name="McCartney M.A."/>
            <person name="Auch B."/>
            <person name="Kono T."/>
            <person name="Mallez S."/>
            <person name="Zhang Y."/>
            <person name="Obille A."/>
            <person name="Becker A."/>
            <person name="Abrahante J.E."/>
            <person name="Garbe J."/>
            <person name="Badalamenti J.P."/>
            <person name="Herman A."/>
            <person name="Mangelson H."/>
            <person name="Liachko I."/>
            <person name="Sullivan S."/>
            <person name="Sone E.D."/>
            <person name="Koren S."/>
            <person name="Silverstein K.A.T."/>
            <person name="Beckman K.B."/>
            <person name="Gohl D.M."/>
        </authorList>
    </citation>
    <scope>NUCLEOTIDE SEQUENCE</scope>
    <source>
        <strain evidence="2">Duluth1</strain>
        <tissue evidence="2">Whole animal</tissue>
    </source>
</reference>
<feature type="region of interest" description="Disordered" evidence="1">
    <location>
        <begin position="47"/>
        <end position="70"/>
    </location>
</feature>
<dbReference type="EMBL" id="JAIWYP010000005">
    <property type="protein sequence ID" value="KAH3825716.1"/>
    <property type="molecule type" value="Genomic_DNA"/>
</dbReference>
<protein>
    <submittedName>
        <fullName evidence="2">Uncharacterized protein</fullName>
    </submittedName>
</protein>
<dbReference type="Proteomes" id="UP000828390">
    <property type="component" value="Unassembled WGS sequence"/>
</dbReference>
<reference evidence="2" key="2">
    <citation type="submission" date="2020-11" db="EMBL/GenBank/DDBJ databases">
        <authorList>
            <person name="McCartney M.A."/>
            <person name="Auch B."/>
            <person name="Kono T."/>
            <person name="Mallez S."/>
            <person name="Becker A."/>
            <person name="Gohl D.M."/>
            <person name="Silverstein K.A.T."/>
            <person name="Koren S."/>
            <person name="Bechman K.B."/>
            <person name="Herman A."/>
            <person name="Abrahante J.E."/>
            <person name="Garbe J."/>
        </authorList>
    </citation>
    <scope>NUCLEOTIDE SEQUENCE</scope>
    <source>
        <strain evidence="2">Duluth1</strain>
        <tissue evidence="2">Whole animal</tissue>
    </source>
</reference>
<keyword evidence="3" id="KW-1185">Reference proteome</keyword>
<dbReference type="AlphaFoldDB" id="A0A9D4H293"/>
<organism evidence="2 3">
    <name type="scientific">Dreissena polymorpha</name>
    <name type="common">Zebra mussel</name>
    <name type="synonym">Mytilus polymorpha</name>
    <dbReference type="NCBI Taxonomy" id="45954"/>
    <lineage>
        <taxon>Eukaryota</taxon>
        <taxon>Metazoa</taxon>
        <taxon>Spiralia</taxon>
        <taxon>Lophotrochozoa</taxon>
        <taxon>Mollusca</taxon>
        <taxon>Bivalvia</taxon>
        <taxon>Autobranchia</taxon>
        <taxon>Heteroconchia</taxon>
        <taxon>Euheterodonta</taxon>
        <taxon>Imparidentia</taxon>
        <taxon>Neoheterodontei</taxon>
        <taxon>Myida</taxon>
        <taxon>Dreissenoidea</taxon>
        <taxon>Dreissenidae</taxon>
        <taxon>Dreissena</taxon>
    </lineage>
</organism>
<evidence type="ECO:0000313" key="3">
    <source>
        <dbReference type="Proteomes" id="UP000828390"/>
    </source>
</evidence>